<comment type="caution">
    <text evidence="1">The sequence shown here is derived from an EMBL/GenBank/DDBJ whole genome shotgun (WGS) entry which is preliminary data.</text>
</comment>
<organism evidence="1 2">
    <name type="scientific">Steccherinum ochraceum</name>
    <dbReference type="NCBI Taxonomy" id="92696"/>
    <lineage>
        <taxon>Eukaryota</taxon>
        <taxon>Fungi</taxon>
        <taxon>Dikarya</taxon>
        <taxon>Basidiomycota</taxon>
        <taxon>Agaricomycotina</taxon>
        <taxon>Agaricomycetes</taxon>
        <taxon>Polyporales</taxon>
        <taxon>Steccherinaceae</taxon>
        <taxon>Steccherinum</taxon>
    </lineage>
</organism>
<reference evidence="1 2" key="1">
    <citation type="submission" date="2018-11" db="EMBL/GenBank/DDBJ databases">
        <title>Genome assembly of Steccherinum ochraceum LE-BIN_3174, the white-rot fungus of the Steccherinaceae family (The Residual Polyporoid clade, Polyporales, Basidiomycota).</title>
        <authorList>
            <person name="Fedorova T.V."/>
            <person name="Glazunova O.A."/>
            <person name="Landesman E.O."/>
            <person name="Moiseenko K.V."/>
            <person name="Psurtseva N.V."/>
            <person name="Savinova O.S."/>
            <person name="Shakhova N.V."/>
            <person name="Tyazhelova T.V."/>
            <person name="Vasina D.V."/>
        </authorList>
    </citation>
    <scope>NUCLEOTIDE SEQUENCE [LARGE SCALE GENOMIC DNA]</scope>
    <source>
        <strain evidence="1 2">LE-BIN_3174</strain>
    </source>
</reference>
<evidence type="ECO:0000313" key="2">
    <source>
        <dbReference type="Proteomes" id="UP000292702"/>
    </source>
</evidence>
<gene>
    <name evidence="1" type="ORF">EIP91_007119</name>
</gene>
<dbReference type="EMBL" id="RWJN01000387">
    <property type="protein sequence ID" value="TCD62261.1"/>
    <property type="molecule type" value="Genomic_DNA"/>
</dbReference>
<proteinExistence type="predicted"/>
<feature type="non-terminal residue" evidence="1">
    <location>
        <position position="207"/>
    </location>
</feature>
<sequence>MECQRGVSFFLVHRQHPSSLAHALFTIHIPPPDARRPLHPIPPYNAQRMPSITHRPLHDVRRPALTNATTVRRSSSRHARAQPSNAYHSLLTVCRPPSRSTACRKYPPSNAPLPACESSPAVVKGWVRSAGSRDEAEHAESEQKEYVPPAFLPAPPELLVCCVRTCNVKIVHFEPFIYVSAHWSCPGTRPSPAPPAPPSLLNPEYIP</sequence>
<accession>A0A4R0R4M2</accession>
<protein>
    <submittedName>
        <fullName evidence="1">Uncharacterized protein</fullName>
    </submittedName>
</protein>
<name>A0A4R0R4M2_9APHY</name>
<dbReference type="Proteomes" id="UP000292702">
    <property type="component" value="Unassembled WGS sequence"/>
</dbReference>
<keyword evidence="2" id="KW-1185">Reference proteome</keyword>
<evidence type="ECO:0000313" key="1">
    <source>
        <dbReference type="EMBL" id="TCD62261.1"/>
    </source>
</evidence>
<dbReference type="AlphaFoldDB" id="A0A4R0R4M2"/>